<geneLocation type="plasmid" evidence="4 5">
    <name>pPRO1</name>
</geneLocation>
<proteinExistence type="predicted"/>
<gene>
    <name evidence="4" type="ordered locus">Ppro_3785</name>
</gene>
<dbReference type="CDD" id="cd07185">
    <property type="entry name" value="OmpA_C-like"/>
    <property type="match status" value="1"/>
</dbReference>
<dbReference type="AlphaFoldDB" id="A0R7R6"/>
<dbReference type="HOGENOM" id="CLU_1359328_0_0_7"/>
<dbReference type="Gene3D" id="3.30.1330.60">
    <property type="entry name" value="OmpA-like domain"/>
    <property type="match status" value="1"/>
</dbReference>
<feature type="signal peptide" evidence="2">
    <location>
        <begin position="1"/>
        <end position="21"/>
    </location>
</feature>
<dbReference type="OrthoDB" id="5402190at2"/>
<evidence type="ECO:0000313" key="4">
    <source>
        <dbReference type="EMBL" id="ABL01374.1"/>
    </source>
</evidence>
<feature type="domain" description="OmpA-like" evidence="3">
    <location>
        <begin position="87"/>
        <end position="191"/>
    </location>
</feature>
<dbReference type="InterPro" id="IPR050330">
    <property type="entry name" value="Bact_OuterMem_StrucFunc"/>
</dbReference>
<dbReference type="KEGG" id="ppd:Ppro_3785"/>
<name>A0R7R6_PELPD</name>
<keyword evidence="4" id="KW-0614">Plasmid</keyword>
<dbReference type="InterPro" id="IPR006665">
    <property type="entry name" value="OmpA-like"/>
</dbReference>
<dbReference type="eggNOG" id="COG2885">
    <property type="taxonomic scope" value="Bacteria"/>
</dbReference>
<keyword evidence="2" id="KW-0732">Signal</keyword>
<organism evidence="4 5">
    <name type="scientific">Pelobacter propionicus (strain DSM 2379 / NBRC 103807 / OttBd1)</name>
    <dbReference type="NCBI Taxonomy" id="338966"/>
    <lineage>
        <taxon>Bacteria</taxon>
        <taxon>Pseudomonadati</taxon>
        <taxon>Thermodesulfobacteriota</taxon>
        <taxon>Desulfuromonadia</taxon>
        <taxon>Desulfuromonadales</taxon>
        <taxon>Desulfuromonadaceae</taxon>
        <taxon>Pelobacter</taxon>
    </lineage>
</organism>
<dbReference type="PANTHER" id="PTHR30329:SF21">
    <property type="entry name" value="LIPOPROTEIN YIAD-RELATED"/>
    <property type="match status" value="1"/>
</dbReference>
<dbReference type="InterPro" id="IPR036737">
    <property type="entry name" value="OmpA-like_sf"/>
</dbReference>
<keyword evidence="1" id="KW-0472">Membrane</keyword>
<dbReference type="Proteomes" id="UP000006732">
    <property type="component" value="Plasmid pPRO1"/>
</dbReference>
<accession>A0R7R6</accession>
<evidence type="ECO:0000313" key="5">
    <source>
        <dbReference type="Proteomes" id="UP000006732"/>
    </source>
</evidence>
<dbReference type="Pfam" id="PF00691">
    <property type="entry name" value="OmpA"/>
    <property type="match status" value="1"/>
</dbReference>
<protein>
    <submittedName>
        <fullName evidence="4">OmpA/MotB domain protein</fullName>
    </submittedName>
</protein>
<dbReference type="EMBL" id="CP000483">
    <property type="protein sequence ID" value="ABL01374.1"/>
    <property type="molecule type" value="Genomic_DNA"/>
</dbReference>
<dbReference type="RefSeq" id="WP_011733893.1">
    <property type="nucleotide sequence ID" value="NC_008607.1"/>
</dbReference>
<sequence>MKKTLITMAVVLVAQASPALSATELIKEHDYIYNYDEEAKSMNDDVFVVCGDCKDSQLNPIYNVTVRYSTNTEDQISAGDVKPQNEDKTKTPSLLGVVNFTFDSHRLSKASKSQLNTLDFKNKKIVIDGFTCTIGRSKYNLSLSKKRARTVADYLISKGVSVLKISGFGESGKYKKKPLNRRVEIWHNEPK</sequence>
<evidence type="ECO:0000256" key="1">
    <source>
        <dbReference type="PROSITE-ProRule" id="PRU00473"/>
    </source>
</evidence>
<feature type="chain" id="PRO_5002629520" evidence="2">
    <location>
        <begin position="22"/>
        <end position="191"/>
    </location>
</feature>
<dbReference type="GO" id="GO:0016020">
    <property type="term" value="C:membrane"/>
    <property type="evidence" value="ECO:0007669"/>
    <property type="project" value="UniProtKB-UniRule"/>
</dbReference>
<reference evidence="4 5" key="1">
    <citation type="submission" date="2006-10" db="EMBL/GenBank/DDBJ databases">
        <title>Complete sequence of plasmid pPRO1 of Pelobacter propionicus DSM 2379.</title>
        <authorList>
            <consortium name="US DOE Joint Genome Institute"/>
            <person name="Copeland A."/>
            <person name="Lucas S."/>
            <person name="Lapidus A."/>
            <person name="Barry K."/>
            <person name="Detter J.C."/>
            <person name="Glavina del Rio T."/>
            <person name="Hammon N."/>
            <person name="Israni S."/>
            <person name="Dalin E."/>
            <person name="Tice H."/>
            <person name="Pitluck S."/>
            <person name="Saunders E."/>
            <person name="Brettin T."/>
            <person name="Bruce D."/>
            <person name="Han C."/>
            <person name="Tapia R."/>
            <person name="Schmutz J."/>
            <person name="Larimer F."/>
            <person name="Land M."/>
            <person name="Hauser L."/>
            <person name="Kyrpides N."/>
            <person name="Kim E."/>
            <person name="Lovley D."/>
            <person name="Richardson P."/>
        </authorList>
    </citation>
    <scope>NUCLEOTIDE SEQUENCE [LARGE SCALE GENOMIC DNA]</scope>
    <source>
        <strain evidence="5">DSM 2379 / NBRC 103807 / OttBd1</strain>
        <plasmid evidence="5">Plasmid pPRO1</plasmid>
    </source>
</reference>
<dbReference type="PROSITE" id="PS51123">
    <property type="entry name" value="OMPA_2"/>
    <property type="match status" value="1"/>
</dbReference>
<keyword evidence="5" id="KW-1185">Reference proteome</keyword>
<evidence type="ECO:0000259" key="3">
    <source>
        <dbReference type="PROSITE" id="PS51123"/>
    </source>
</evidence>
<evidence type="ECO:0000256" key="2">
    <source>
        <dbReference type="SAM" id="SignalP"/>
    </source>
</evidence>
<dbReference type="PANTHER" id="PTHR30329">
    <property type="entry name" value="STATOR ELEMENT OF FLAGELLAR MOTOR COMPLEX"/>
    <property type="match status" value="1"/>
</dbReference>
<dbReference type="SUPFAM" id="SSF103088">
    <property type="entry name" value="OmpA-like"/>
    <property type="match status" value="1"/>
</dbReference>